<evidence type="ECO:0000259" key="5">
    <source>
        <dbReference type="Pfam" id="PF00171"/>
    </source>
</evidence>
<feature type="active site" evidence="3">
    <location>
        <position position="241"/>
    </location>
</feature>
<protein>
    <submittedName>
        <fullName evidence="6">Aldehyde dehydrogenase</fullName>
    </submittedName>
</protein>
<dbReference type="PANTHER" id="PTHR11699">
    <property type="entry name" value="ALDEHYDE DEHYDROGENASE-RELATED"/>
    <property type="match status" value="1"/>
</dbReference>
<evidence type="ECO:0000256" key="4">
    <source>
        <dbReference type="RuleBase" id="RU003345"/>
    </source>
</evidence>
<dbReference type="EMBL" id="BLAE01000016">
    <property type="protein sequence ID" value="GES09601.1"/>
    <property type="molecule type" value="Genomic_DNA"/>
</dbReference>
<dbReference type="Pfam" id="PF00171">
    <property type="entry name" value="Aldedh"/>
    <property type="match status" value="1"/>
</dbReference>
<dbReference type="InterPro" id="IPR029510">
    <property type="entry name" value="Ald_DH_CS_GLU"/>
</dbReference>
<dbReference type="Gene3D" id="3.40.309.10">
    <property type="entry name" value="Aldehyde Dehydrogenase, Chain A, domain 2"/>
    <property type="match status" value="1"/>
</dbReference>
<feature type="domain" description="Aldehyde dehydrogenase" evidence="5">
    <location>
        <begin position="16"/>
        <end position="461"/>
    </location>
</feature>
<dbReference type="AlphaFoldDB" id="A0A5M3WQN8"/>
<gene>
    <name evidence="6" type="ORF">Amac_031970</name>
</gene>
<dbReference type="GO" id="GO:0016620">
    <property type="term" value="F:oxidoreductase activity, acting on the aldehyde or oxo group of donors, NAD or NADP as acceptor"/>
    <property type="evidence" value="ECO:0007669"/>
    <property type="project" value="InterPro"/>
</dbReference>
<organism evidence="6 7">
    <name type="scientific">Acrocarpospora macrocephala</name>
    <dbReference type="NCBI Taxonomy" id="150177"/>
    <lineage>
        <taxon>Bacteria</taxon>
        <taxon>Bacillati</taxon>
        <taxon>Actinomycetota</taxon>
        <taxon>Actinomycetes</taxon>
        <taxon>Streptosporangiales</taxon>
        <taxon>Streptosporangiaceae</taxon>
        <taxon>Acrocarpospora</taxon>
    </lineage>
</organism>
<evidence type="ECO:0000256" key="3">
    <source>
        <dbReference type="PROSITE-ProRule" id="PRU10007"/>
    </source>
</evidence>
<comment type="caution">
    <text evidence="6">The sequence shown here is derived from an EMBL/GenBank/DDBJ whole genome shotgun (WGS) entry which is preliminary data.</text>
</comment>
<dbReference type="InterPro" id="IPR044086">
    <property type="entry name" value="LUC3-like"/>
</dbReference>
<evidence type="ECO:0000256" key="2">
    <source>
        <dbReference type="ARBA" id="ARBA00023002"/>
    </source>
</evidence>
<dbReference type="FunFam" id="3.40.605.10:FF:000007">
    <property type="entry name" value="NAD/NADP-dependent betaine aldehyde dehydrogenase"/>
    <property type="match status" value="1"/>
</dbReference>
<dbReference type="PROSITE" id="PS00687">
    <property type="entry name" value="ALDEHYDE_DEHYDR_GLU"/>
    <property type="match status" value="1"/>
</dbReference>
<dbReference type="InterPro" id="IPR016161">
    <property type="entry name" value="Ald_DH/histidinol_DH"/>
</dbReference>
<accession>A0A5M3WQN8</accession>
<dbReference type="InterPro" id="IPR015590">
    <property type="entry name" value="Aldehyde_DH_dom"/>
</dbReference>
<dbReference type="InterPro" id="IPR016162">
    <property type="entry name" value="Ald_DH_N"/>
</dbReference>
<dbReference type="FunFam" id="3.40.309.10:FF:000009">
    <property type="entry name" value="Aldehyde dehydrogenase A"/>
    <property type="match status" value="1"/>
</dbReference>
<keyword evidence="2 4" id="KW-0560">Oxidoreductase</keyword>
<evidence type="ECO:0000313" key="7">
    <source>
        <dbReference type="Proteomes" id="UP000331127"/>
    </source>
</evidence>
<dbReference type="RefSeq" id="WP_246268370.1">
    <property type="nucleotide sequence ID" value="NZ_BAAAHL010000040.1"/>
</dbReference>
<dbReference type="SUPFAM" id="SSF53720">
    <property type="entry name" value="ALDH-like"/>
    <property type="match status" value="1"/>
</dbReference>
<dbReference type="PROSITE" id="PS00070">
    <property type="entry name" value="ALDEHYDE_DEHYDR_CYS"/>
    <property type="match status" value="1"/>
</dbReference>
<reference evidence="6 7" key="1">
    <citation type="submission" date="2019-10" db="EMBL/GenBank/DDBJ databases">
        <title>Whole genome shotgun sequence of Acrocarpospora macrocephala NBRC 16266.</title>
        <authorList>
            <person name="Ichikawa N."/>
            <person name="Kimura A."/>
            <person name="Kitahashi Y."/>
            <person name="Komaki H."/>
            <person name="Oguchi A."/>
        </authorList>
    </citation>
    <scope>NUCLEOTIDE SEQUENCE [LARGE SCALE GENOMIC DNA]</scope>
    <source>
        <strain evidence="6 7">NBRC 16266</strain>
    </source>
</reference>
<sequence length="482" mass="51203">MAINYTMTLNGRQAEGVGTFGVRNPATGEVFAEVPEASATQVDQAMSAALRIPAEWRTDRELRAKALHEVAAVMRVHAEDLARAITCEMGKPLAHAMREVAGGAAYFDYYADLDLPVTTIRDDGKVRLELRRRPVGPVAAITPWNGPIILMAAKVAPALAAGNPVILKPSPYSPVSALTFGDLVRELLPPGVFAVLTGSGDLGRWVTEHPAVRKVTFTGSIAVGKQVAVAAARDLKRVTLELGGNDPVIALDDVDAQQFAERVATLALVNAGQICIAPKRIYVPASRHDEIVDALVASVRGVRVGDGLDPGTVMGPIANKAQHEFVAGLVREVHDAGGQVISGQAPDVRGGHYYPPTVVTGVGKGMRVVDEEQFGPVIPVIRYTDVHDAIEQANSTMYGLGSSVWSADLARAEAIADRLEAGTSWINTHFASIGPEQTLSGVKWSGIGVEGGRWGLEEFTDPHLRYVDLAAATSHTSTEESQ</sequence>
<dbReference type="Proteomes" id="UP000331127">
    <property type="component" value="Unassembled WGS sequence"/>
</dbReference>
<comment type="similarity">
    <text evidence="1 4">Belongs to the aldehyde dehydrogenase family.</text>
</comment>
<name>A0A5M3WQN8_9ACTN</name>
<evidence type="ECO:0000256" key="1">
    <source>
        <dbReference type="ARBA" id="ARBA00009986"/>
    </source>
</evidence>
<evidence type="ECO:0000313" key="6">
    <source>
        <dbReference type="EMBL" id="GES09601.1"/>
    </source>
</evidence>
<keyword evidence="7" id="KW-1185">Reference proteome</keyword>
<dbReference type="CDD" id="cd07106">
    <property type="entry name" value="ALDH_AldA-AAD23400"/>
    <property type="match status" value="1"/>
</dbReference>
<dbReference type="Gene3D" id="3.40.605.10">
    <property type="entry name" value="Aldehyde Dehydrogenase, Chain A, domain 1"/>
    <property type="match status" value="1"/>
</dbReference>
<proteinExistence type="inferred from homology"/>
<dbReference type="InterPro" id="IPR016163">
    <property type="entry name" value="Ald_DH_C"/>
</dbReference>
<dbReference type="InterPro" id="IPR016160">
    <property type="entry name" value="Ald_DH_CS_CYS"/>
</dbReference>